<dbReference type="AlphaFoldDB" id="A0A315ZVT2"/>
<protein>
    <submittedName>
        <fullName evidence="1">Phage N-6-adenine-methyltransferase</fullName>
    </submittedName>
</protein>
<dbReference type="GO" id="GO:0009307">
    <property type="term" value="P:DNA restriction-modification system"/>
    <property type="evidence" value="ECO:0007669"/>
    <property type="project" value="InterPro"/>
</dbReference>
<evidence type="ECO:0000313" key="1">
    <source>
        <dbReference type="EMBL" id="SUQ14577.1"/>
    </source>
</evidence>
<sequence length="136" mass="15878">MFEELDGEFHFDLDPCADSKNHKCNLYYTKEQDGLKKDWQGHTVFCNPPYGRKKTAVWMKKCAEEAKKPGTKVVMLVPARTDTIAFHEYVWNKAEIRFLKGRLKFEVDGKEHKDPAPFPSMVVIFRPEVRINESNL</sequence>
<dbReference type="GO" id="GO:0032259">
    <property type="term" value="P:methylation"/>
    <property type="evidence" value="ECO:0007669"/>
    <property type="project" value="UniProtKB-KW"/>
</dbReference>
<dbReference type="GO" id="GO:0003677">
    <property type="term" value="F:DNA binding"/>
    <property type="evidence" value="ECO:0007669"/>
    <property type="project" value="InterPro"/>
</dbReference>
<evidence type="ECO:0000313" key="2">
    <source>
        <dbReference type="Proteomes" id="UP000254051"/>
    </source>
</evidence>
<keyword evidence="1" id="KW-0808">Transferase</keyword>
<dbReference type="Proteomes" id="UP000254051">
    <property type="component" value="Unassembled WGS sequence"/>
</dbReference>
<accession>A0A315ZVT2</accession>
<organism evidence="1 2">
    <name type="scientific">Faecalicatena contorta</name>
    <dbReference type="NCBI Taxonomy" id="39482"/>
    <lineage>
        <taxon>Bacteria</taxon>
        <taxon>Bacillati</taxon>
        <taxon>Bacillota</taxon>
        <taxon>Clostridia</taxon>
        <taxon>Lachnospirales</taxon>
        <taxon>Lachnospiraceae</taxon>
        <taxon>Faecalicatena</taxon>
    </lineage>
</organism>
<keyword evidence="1" id="KW-0489">Methyltransferase</keyword>
<reference evidence="2" key="1">
    <citation type="submission" date="2017-07" db="EMBL/GenBank/DDBJ databases">
        <authorList>
            <person name="Varghese N."/>
            <person name="Submissions S."/>
        </authorList>
    </citation>
    <scope>NUCLEOTIDE SEQUENCE [LARGE SCALE GENOMIC DNA]</scope>
    <source>
        <strain evidence="2">NLAE-zl-C134</strain>
    </source>
</reference>
<dbReference type="GO" id="GO:0009007">
    <property type="term" value="F:site-specific DNA-methyltransferase (adenine-specific) activity"/>
    <property type="evidence" value="ECO:0007669"/>
    <property type="project" value="InterPro"/>
</dbReference>
<dbReference type="InterPro" id="IPR008593">
    <property type="entry name" value="Dam_MeTrfase"/>
</dbReference>
<dbReference type="Pfam" id="PF05869">
    <property type="entry name" value="Dam"/>
    <property type="match status" value="1"/>
</dbReference>
<gene>
    <name evidence="1" type="ORF">SAMN05216529_10729</name>
</gene>
<dbReference type="InterPro" id="IPR002052">
    <property type="entry name" value="DNA_methylase_N6_adenine_CS"/>
</dbReference>
<keyword evidence="2" id="KW-1185">Reference proteome</keyword>
<name>A0A315ZVT2_9FIRM</name>
<dbReference type="EMBL" id="UHJJ01000007">
    <property type="protein sequence ID" value="SUQ14577.1"/>
    <property type="molecule type" value="Genomic_DNA"/>
</dbReference>
<dbReference type="PROSITE" id="PS00092">
    <property type="entry name" value="N6_MTASE"/>
    <property type="match status" value="1"/>
</dbReference>
<proteinExistence type="predicted"/>